<dbReference type="InParanoid" id="A0A2P6N9X6"/>
<comment type="caution">
    <text evidence="1">The sequence shown here is derived from an EMBL/GenBank/DDBJ whole genome shotgun (WGS) entry which is preliminary data.</text>
</comment>
<protein>
    <submittedName>
        <fullName evidence="1">Uncharacterized protein</fullName>
    </submittedName>
</protein>
<evidence type="ECO:0000313" key="1">
    <source>
        <dbReference type="EMBL" id="PRP80740.1"/>
    </source>
</evidence>
<accession>A0A2P6N9X6</accession>
<dbReference type="AlphaFoldDB" id="A0A2P6N9X6"/>
<dbReference type="EMBL" id="MDYQ01000139">
    <property type="protein sequence ID" value="PRP80740.1"/>
    <property type="molecule type" value="Genomic_DNA"/>
</dbReference>
<gene>
    <name evidence="1" type="ORF">PROFUN_11480</name>
</gene>
<sequence length="216" mass="25756">MALSIDCMDVPALDVRVQVQTPDERFRSNSSFVTALGCLNRYWDGCRQHEANQQNHMIDKFFSVHWKIRVESHEQPYPVHIYILIDSNSNTVFIDHQMWHASRSAEGKMEEQRFTFLLFMILLKQIFIFHDDDTPFDCFRGHPLVHLFQGSLQIYEEDRIVLVRREGSFELPDEFIDDFLQTDPLRSDANLYLPMAELQRYRVEPPNHKKRRHEDD</sequence>
<organism evidence="1 2">
    <name type="scientific">Planoprotostelium fungivorum</name>
    <dbReference type="NCBI Taxonomy" id="1890364"/>
    <lineage>
        <taxon>Eukaryota</taxon>
        <taxon>Amoebozoa</taxon>
        <taxon>Evosea</taxon>
        <taxon>Variosea</taxon>
        <taxon>Cavosteliida</taxon>
        <taxon>Cavosteliaceae</taxon>
        <taxon>Planoprotostelium</taxon>
    </lineage>
</organism>
<proteinExistence type="predicted"/>
<dbReference type="Proteomes" id="UP000241769">
    <property type="component" value="Unassembled WGS sequence"/>
</dbReference>
<reference evidence="1 2" key="1">
    <citation type="journal article" date="2018" name="Genome Biol. Evol.">
        <title>Multiple Roots of Fruiting Body Formation in Amoebozoa.</title>
        <authorList>
            <person name="Hillmann F."/>
            <person name="Forbes G."/>
            <person name="Novohradska S."/>
            <person name="Ferling I."/>
            <person name="Riege K."/>
            <person name="Groth M."/>
            <person name="Westermann M."/>
            <person name="Marz M."/>
            <person name="Spaller T."/>
            <person name="Winckler T."/>
            <person name="Schaap P."/>
            <person name="Glockner G."/>
        </authorList>
    </citation>
    <scope>NUCLEOTIDE SEQUENCE [LARGE SCALE GENOMIC DNA]</scope>
    <source>
        <strain evidence="1 2">Jena</strain>
    </source>
</reference>
<name>A0A2P6N9X6_9EUKA</name>
<keyword evidence="2" id="KW-1185">Reference proteome</keyword>
<evidence type="ECO:0000313" key="2">
    <source>
        <dbReference type="Proteomes" id="UP000241769"/>
    </source>
</evidence>